<reference evidence="2 3" key="1">
    <citation type="journal article" date="2014" name="BMC Genomics">
        <title>Genome sequencing of four Aureobasidium pullulans varieties: biotechnological potential, stress tolerance, and description of new species.</title>
        <authorList>
            <person name="Gostin Ar C."/>
            <person name="Ohm R.A."/>
            <person name="Kogej T."/>
            <person name="Sonjak S."/>
            <person name="Turk M."/>
            <person name="Zajc J."/>
            <person name="Zalar P."/>
            <person name="Grube M."/>
            <person name="Sun H."/>
            <person name="Han J."/>
            <person name="Sharma A."/>
            <person name="Chiniquy J."/>
            <person name="Ngan C.Y."/>
            <person name="Lipzen A."/>
            <person name="Barry K."/>
            <person name="Grigoriev I.V."/>
            <person name="Gunde-Cimerman N."/>
        </authorList>
    </citation>
    <scope>NUCLEOTIDE SEQUENCE [LARGE SCALE GENOMIC DNA]</scope>
    <source>
        <strain evidence="2 3">CBS 147.97</strain>
    </source>
</reference>
<name>A0A074WTY5_9PEZI</name>
<sequence length="270" mass="30632">MTDAWFENSIEKSGPDGEGCRHSKAMTSKNYLRNLIPVTAAAEQITKPTEDCASPGIPLLYLWGLLQYAAIEIPGCQSKIVDLLLEIQNRPDVHITEQQREGALSDSQWTLWKHLPHFGHDRFRFELVDTADTKVRIANIACADALFAVSGIFGDRKCVEGLARLADTLEDETAVLVIEMIVVRGWVENAGEVMFEMCIKELQDYRLCNAKELSEDGGKGQRELWEGEGGASLERWRFWKERLGDIEKNVELVEETREAARVSREIMERY</sequence>
<dbReference type="InterPro" id="IPR053204">
    <property type="entry name" value="Oxopyrrolidines_Biosynth-assoc"/>
</dbReference>
<gene>
    <name evidence="2" type="ORF">M436DRAFT_71499</name>
</gene>
<dbReference type="Pfam" id="PF12311">
    <property type="entry name" value="DUF3632"/>
    <property type="match status" value="1"/>
</dbReference>
<dbReference type="OrthoDB" id="5392447at2759"/>
<keyword evidence="3" id="KW-1185">Reference proteome</keyword>
<proteinExistence type="predicted"/>
<dbReference type="Proteomes" id="UP000027730">
    <property type="component" value="Unassembled WGS sequence"/>
</dbReference>
<dbReference type="GeneID" id="25414957"/>
<dbReference type="InterPro" id="IPR022085">
    <property type="entry name" value="OpdG"/>
</dbReference>
<dbReference type="EMBL" id="KL584706">
    <property type="protein sequence ID" value="KEQ75029.1"/>
    <property type="molecule type" value="Genomic_DNA"/>
</dbReference>
<dbReference type="PANTHER" id="PTHR38797:SF4">
    <property type="entry name" value="NUCLEAR PORE COMPLEX PROTEIN NUP85"/>
    <property type="match status" value="1"/>
</dbReference>
<dbReference type="PANTHER" id="PTHR38797">
    <property type="entry name" value="NUCLEAR PORE COMPLEX PROTEIN NUP85-RELATED"/>
    <property type="match status" value="1"/>
</dbReference>
<dbReference type="RefSeq" id="XP_013429262.1">
    <property type="nucleotide sequence ID" value="XM_013573808.1"/>
</dbReference>
<accession>A0A074WTY5</accession>
<evidence type="ECO:0000313" key="3">
    <source>
        <dbReference type="Proteomes" id="UP000027730"/>
    </source>
</evidence>
<feature type="compositionally biased region" description="Basic and acidic residues" evidence="1">
    <location>
        <begin position="9"/>
        <end position="21"/>
    </location>
</feature>
<dbReference type="STRING" id="1043004.A0A074WTY5"/>
<feature type="region of interest" description="Disordered" evidence="1">
    <location>
        <begin position="1"/>
        <end position="22"/>
    </location>
</feature>
<evidence type="ECO:0000313" key="2">
    <source>
        <dbReference type="EMBL" id="KEQ75029.1"/>
    </source>
</evidence>
<evidence type="ECO:0000256" key="1">
    <source>
        <dbReference type="SAM" id="MobiDB-lite"/>
    </source>
</evidence>
<dbReference type="AlphaFoldDB" id="A0A074WTY5"/>
<organism evidence="2 3">
    <name type="scientific">Aureobasidium namibiae CBS 147.97</name>
    <dbReference type="NCBI Taxonomy" id="1043004"/>
    <lineage>
        <taxon>Eukaryota</taxon>
        <taxon>Fungi</taxon>
        <taxon>Dikarya</taxon>
        <taxon>Ascomycota</taxon>
        <taxon>Pezizomycotina</taxon>
        <taxon>Dothideomycetes</taxon>
        <taxon>Dothideomycetidae</taxon>
        <taxon>Dothideales</taxon>
        <taxon>Saccotheciaceae</taxon>
        <taxon>Aureobasidium</taxon>
    </lineage>
</organism>
<protein>
    <submittedName>
        <fullName evidence="2">Uncharacterized protein</fullName>
    </submittedName>
</protein>
<dbReference type="HOGENOM" id="CLU_090027_0_0_1"/>